<reference evidence="1 2" key="1">
    <citation type="submission" date="2022-10" db="EMBL/GenBank/DDBJ databases">
        <title>Draft genome sequence of Streptomyces sp. YSPA8.</title>
        <authorList>
            <person name="Moriuchi R."/>
            <person name="Dohra H."/>
            <person name="Yamamura H."/>
            <person name="Kodani S."/>
        </authorList>
    </citation>
    <scope>NUCLEOTIDE SEQUENCE [LARGE SCALE GENOMIC DNA]</scope>
    <source>
        <strain evidence="1 2">YSPA8</strain>
    </source>
</reference>
<evidence type="ECO:0000313" key="2">
    <source>
        <dbReference type="Proteomes" id="UP001291653"/>
    </source>
</evidence>
<dbReference type="RefSeq" id="WP_323451304.1">
    <property type="nucleotide sequence ID" value="NZ_BSBI01000019.1"/>
</dbReference>
<sequence>MADRYRPTPAIQRAREGNPSKAAIREGVVVPRAILAEPDWVEVFRFSPDSKVESANVRCRDVASQEWRRIVPILEVAAGIGEVDHTTVKDLCVCVARIDQAERDLSERGLMVTAERGTVKNGSATIAGQYRTQLARYIRELGLSPSSRIAITAPEFDDDDDDIFD</sequence>
<proteinExistence type="predicted"/>
<evidence type="ECO:0000313" key="1">
    <source>
        <dbReference type="EMBL" id="GLF99366.1"/>
    </source>
</evidence>
<name>A0ABQ5PAW2_9ACTN</name>
<accession>A0ABQ5PAW2</accession>
<comment type="caution">
    <text evidence="1">The sequence shown here is derived from an EMBL/GenBank/DDBJ whole genome shotgun (WGS) entry which is preliminary data.</text>
</comment>
<keyword evidence="2" id="KW-1185">Reference proteome</keyword>
<dbReference type="InterPro" id="IPR006448">
    <property type="entry name" value="Phage_term_ssu_P27"/>
</dbReference>
<dbReference type="EMBL" id="BSBI01000019">
    <property type="protein sequence ID" value="GLF99366.1"/>
    <property type="molecule type" value="Genomic_DNA"/>
</dbReference>
<organism evidence="1 2">
    <name type="scientific">Streptomyces yaizuensis</name>
    <dbReference type="NCBI Taxonomy" id="2989713"/>
    <lineage>
        <taxon>Bacteria</taxon>
        <taxon>Bacillati</taxon>
        <taxon>Actinomycetota</taxon>
        <taxon>Actinomycetes</taxon>
        <taxon>Kitasatosporales</taxon>
        <taxon>Streptomycetaceae</taxon>
        <taxon>Streptomyces</taxon>
    </lineage>
</organism>
<dbReference type="Pfam" id="PF05119">
    <property type="entry name" value="Terminase_4"/>
    <property type="match status" value="1"/>
</dbReference>
<protein>
    <submittedName>
        <fullName evidence="1">Phage terminase small subunit P27 family</fullName>
    </submittedName>
</protein>
<gene>
    <name evidence="1" type="ORF">SYYSPA8_33735</name>
</gene>
<dbReference type="Proteomes" id="UP001291653">
    <property type="component" value="Unassembled WGS sequence"/>
</dbReference>